<dbReference type="Proteomes" id="UP000619512">
    <property type="component" value="Unassembled WGS sequence"/>
</dbReference>
<feature type="signal peptide" evidence="1">
    <location>
        <begin position="1"/>
        <end position="20"/>
    </location>
</feature>
<gene>
    <name evidence="3" type="ORF">E1742_07500</name>
    <name evidence="2" type="ORF">GCM10007388_09650</name>
</gene>
<evidence type="ECO:0000256" key="1">
    <source>
        <dbReference type="SAM" id="SignalP"/>
    </source>
</evidence>
<evidence type="ECO:0000313" key="3">
    <source>
        <dbReference type="EMBL" id="QBQ36011.1"/>
    </source>
</evidence>
<accession>A0A4P7BBM4</accession>
<dbReference type="Proteomes" id="UP000294359">
    <property type="component" value="Chromosome"/>
</dbReference>
<organism evidence="2 5">
    <name type="scientific">Pseudoduganella plicata</name>
    <dbReference type="NCBI Taxonomy" id="321984"/>
    <lineage>
        <taxon>Bacteria</taxon>
        <taxon>Pseudomonadati</taxon>
        <taxon>Pseudomonadota</taxon>
        <taxon>Betaproteobacteria</taxon>
        <taxon>Burkholderiales</taxon>
        <taxon>Oxalobacteraceae</taxon>
        <taxon>Telluria group</taxon>
        <taxon>Pseudoduganella</taxon>
    </lineage>
</organism>
<evidence type="ECO:0000313" key="5">
    <source>
        <dbReference type="Proteomes" id="UP000619512"/>
    </source>
</evidence>
<sequence length="193" mass="21621">MFRNFFTLLISTLLAATAAAEEVPDIVIQYADTFTQSQAGNGLSDQLSPGRSLHEEYATWFFQGMTHPHNRISPGSSLMRDACARGQRWWREHPFERGRMMAQYGYTVVEREGVWSQGFEKSVFASGVAGEAGWWMTTLGGRAWNEVGLTQADRRAPATRVRIVGYLSPKGRYGHIGGYEREVLVTSAVRVEP</sequence>
<keyword evidence="4" id="KW-1185">Reference proteome</keyword>
<proteinExistence type="predicted"/>
<name>A0A4P7BBM4_9BURK</name>
<dbReference type="EMBL" id="CP038026">
    <property type="protein sequence ID" value="QBQ36011.1"/>
    <property type="molecule type" value="Genomic_DNA"/>
</dbReference>
<reference evidence="2" key="1">
    <citation type="journal article" date="2014" name="Int. J. Syst. Evol. Microbiol.">
        <title>Complete genome sequence of Corynebacterium casei LMG S-19264T (=DSM 44701T), isolated from a smear-ripened cheese.</title>
        <authorList>
            <consortium name="US DOE Joint Genome Institute (JGI-PGF)"/>
            <person name="Walter F."/>
            <person name="Albersmeier A."/>
            <person name="Kalinowski J."/>
            <person name="Ruckert C."/>
        </authorList>
    </citation>
    <scope>NUCLEOTIDE SEQUENCE</scope>
    <source>
        <strain evidence="2">KCTC 12344</strain>
    </source>
</reference>
<dbReference type="EMBL" id="BMWW01000001">
    <property type="protein sequence ID" value="GGY78741.1"/>
    <property type="molecule type" value="Genomic_DNA"/>
</dbReference>
<dbReference type="RefSeq" id="WP_134384300.1">
    <property type="nucleotide sequence ID" value="NZ_BMWW01000001.1"/>
</dbReference>
<reference evidence="2" key="3">
    <citation type="submission" date="2022-12" db="EMBL/GenBank/DDBJ databases">
        <authorList>
            <person name="Sun Q."/>
            <person name="Kim S."/>
        </authorList>
    </citation>
    <scope>NUCLEOTIDE SEQUENCE</scope>
    <source>
        <strain evidence="2">KCTC 12344</strain>
    </source>
</reference>
<evidence type="ECO:0000313" key="2">
    <source>
        <dbReference type="EMBL" id="GGY78741.1"/>
    </source>
</evidence>
<evidence type="ECO:0000313" key="4">
    <source>
        <dbReference type="Proteomes" id="UP000294359"/>
    </source>
</evidence>
<dbReference type="OrthoDB" id="8780281at2"/>
<dbReference type="AlphaFoldDB" id="A0A4P7BBM4"/>
<keyword evidence="1" id="KW-0732">Signal</keyword>
<feature type="chain" id="PRO_5044606646" evidence="1">
    <location>
        <begin position="21"/>
        <end position="193"/>
    </location>
</feature>
<protein>
    <submittedName>
        <fullName evidence="2">Uncharacterized protein</fullName>
    </submittedName>
</protein>
<reference evidence="3 4" key="2">
    <citation type="submission" date="2019-03" db="EMBL/GenBank/DDBJ databases">
        <title>Draft Genome Sequences of Six Type Strains of the Genus Massilia.</title>
        <authorList>
            <person name="Miess H."/>
            <person name="Frediansyhah A."/>
            <person name="Gross H."/>
        </authorList>
    </citation>
    <scope>NUCLEOTIDE SEQUENCE [LARGE SCALE GENOMIC DNA]</scope>
    <source>
        <strain evidence="3 4">DSM 17505</strain>
    </source>
</reference>